<keyword evidence="2" id="KW-0472">Membrane</keyword>
<dbReference type="Proteomes" id="UP000070501">
    <property type="component" value="Unassembled WGS sequence"/>
</dbReference>
<dbReference type="OrthoDB" id="3527108at2759"/>
<evidence type="ECO:0000256" key="2">
    <source>
        <dbReference type="SAM" id="Phobius"/>
    </source>
</evidence>
<accession>A0A136IRT7</accession>
<dbReference type="STRING" id="196109.A0A136IRT7"/>
<feature type="compositionally biased region" description="Basic and acidic residues" evidence="1">
    <location>
        <begin position="415"/>
        <end position="446"/>
    </location>
</feature>
<dbReference type="InterPro" id="IPR029044">
    <property type="entry name" value="Nucleotide-diphossugar_trans"/>
</dbReference>
<proteinExistence type="predicted"/>
<keyword evidence="2" id="KW-0812">Transmembrane</keyword>
<sequence length="553" mass="63209">MARGIFSVRRGFAGIFVFIFFGIIITGSYLLEEGKSSEFLKNLPITKLGATPDTAGGKSHPNSVHGQPPKRPNNGHPAPKMKPLPTHVPPPVKEPFPLLAAGERPPSIPSYNVPRPELHHEYGLSYMPPLFIGFTRQWPMLLQCVTSFITAGWPPESIVVVENTGVQNSNRQGKLSLQNPFYLDHAALKRLGVTVLQTPVLLTFSQMQNFFLSAAHDRAWPYYFYSHQDTIVYSFEDGADTIVRPGDRDWVFYDEDEKHDIMHPPAAGQKGYRTIYENALRELNVTLDREDHWAFRWFQYDHLTLVNREALDAVGGWDDLIPYYNSDCDMNARLAMDGWTMKERRIGIVNDVSAVFDNLLMLYRDKAIEPKWTDPNPPEKKPEEAAKKADKPKDGGKQETAGTETNSEVDQEIAAAHEEEQPDADKPTERLRRRDDEPHRDDDPVRIEESLSYFRKLVKAANEMAKYKYRSDDARNMWQRSQRGGVGEPYYYNPDGFAASFWILAEAGREVYRQKWGHDGCNLVEETALIPGDAWLVEPDWKKDEEKPKDARR</sequence>
<dbReference type="EMBL" id="KQ964261">
    <property type="protein sequence ID" value="KXJ87681.1"/>
    <property type="molecule type" value="Genomic_DNA"/>
</dbReference>
<dbReference type="AlphaFoldDB" id="A0A136IRT7"/>
<protein>
    <submittedName>
        <fullName evidence="3">Uncharacterized protein</fullName>
    </submittedName>
</protein>
<reference evidence="4" key="1">
    <citation type="submission" date="2016-02" db="EMBL/GenBank/DDBJ databases">
        <title>Draft genome sequence of Microdochium bolleyi, a fungal endophyte of beachgrass.</title>
        <authorList>
            <consortium name="DOE Joint Genome Institute"/>
            <person name="David A.S."/>
            <person name="May G."/>
            <person name="Haridas S."/>
            <person name="Lim J."/>
            <person name="Wang M."/>
            <person name="Labutti K."/>
            <person name="Lipzen A."/>
            <person name="Barry K."/>
            <person name="Grigoriev I.V."/>
        </authorList>
    </citation>
    <scope>NUCLEOTIDE SEQUENCE [LARGE SCALE GENOMIC DNA]</scope>
    <source>
        <strain evidence="4">J235TASD1</strain>
    </source>
</reference>
<organism evidence="3 4">
    <name type="scientific">Microdochium bolleyi</name>
    <dbReference type="NCBI Taxonomy" id="196109"/>
    <lineage>
        <taxon>Eukaryota</taxon>
        <taxon>Fungi</taxon>
        <taxon>Dikarya</taxon>
        <taxon>Ascomycota</taxon>
        <taxon>Pezizomycotina</taxon>
        <taxon>Sordariomycetes</taxon>
        <taxon>Xylariomycetidae</taxon>
        <taxon>Xylariales</taxon>
        <taxon>Microdochiaceae</taxon>
        <taxon>Microdochium</taxon>
    </lineage>
</organism>
<evidence type="ECO:0000256" key="1">
    <source>
        <dbReference type="SAM" id="MobiDB-lite"/>
    </source>
</evidence>
<gene>
    <name evidence="3" type="ORF">Micbo1qcDRAFT_167236</name>
</gene>
<feature type="transmembrane region" description="Helical" evidence="2">
    <location>
        <begin position="12"/>
        <end position="31"/>
    </location>
</feature>
<dbReference type="InParanoid" id="A0A136IRT7"/>
<dbReference type="SUPFAM" id="SSF53448">
    <property type="entry name" value="Nucleotide-diphospho-sugar transferases"/>
    <property type="match status" value="1"/>
</dbReference>
<feature type="region of interest" description="Disordered" evidence="1">
    <location>
        <begin position="51"/>
        <end position="87"/>
    </location>
</feature>
<keyword evidence="4" id="KW-1185">Reference proteome</keyword>
<evidence type="ECO:0000313" key="3">
    <source>
        <dbReference type="EMBL" id="KXJ87681.1"/>
    </source>
</evidence>
<keyword evidence="2" id="KW-1133">Transmembrane helix</keyword>
<name>A0A136IRT7_9PEZI</name>
<evidence type="ECO:0000313" key="4">
    <source>
        <dbReference type="Proteomes" id="UP000070501"/>
    </source>
</evidence>
<feature type="region of interest" description="Disordered" evidence="1">
    <location>
        <begin position="370"/>
        <end position="446"/>
    </location>
</feature>
<feature type="compositionally biased region" description="Basic and acidic residues" evidence="1">
    <location>
        <begin position="370"/>
        <end position="397"/>
    </location>
</feature>